<dbReference type="Pfam" id="PF04603">
    <property type="entry name" value="Mog1"/>
    <property type="match status" value="1"/>
</dbReference>
<evidence type="ECO:0000256" key="2">
    <source>
        <dbReference type="ARBA" id="ARBA00022448"/>
    </source>
</evidence>
<dbReference type="PANTHER" id="PTHR15837">
    <property type="entry name" value="RAN GUANINE NUCLEOTIDE RELEASE FACTOR"/>
    <property type="match status" value="1"/>
</dbReference>
<dbReference type="InterPro" id="IPR007681">
    <property type="entry name" value="Mog1"/>
</dbReference>
<evidence type="ECO:0000313" key="4">
    <source>
        <dbReference type="EMBL" id="JAG20251.1"/>
    </source>
</evidence>
<reference evidence="5" key="3">
    <citation type="journal article" date="2016" name="Gigascience">
        <title>De novo construction of an expanded transcriptome assembly for the western tarnished plant bug, Lygus hesperus.</title>
        <authorList>
            <person name="Tassone E.E."/>
            <person name="Geib S.M."/>
            <person name="Hall B."/>
            <person name="Fabrick J.A."/>
            <person name="Brent C.S."/>
            <person name="Hull J.J."/>
        </authorList>
    </citation>
    <scope>NUCLEOTIDE SEQUENCE</scope>
</reference>
<dbReference type="GO" id="GO:0006606">
    <property type="term" value="P:protein import into nucleus"/>
    <property type="evidence" value="ECO:0007669"/>
    <property type="project" value="TreeGrafter"/>
</dbReference>
<dbReference type="Gene3D" id="3.40.1000.10">
    <property type="entry name" value="Mog1/PsbP, alpha/beta/alpha sandwich"/>
    <property type="match status" value="1"/>
</dbReference>
<comment type="similarity">
    <text evidence="1">Belongs to the MOG1 family.</text>
</comment>
<reference evidence="4" key="2">
    <citation type="submission" date="2014-07" db="EMBL/GenBank/DDBJ databases">
        <authorList>
            <person name="Hull J."/>
        </authorList>
    </citation>
    <scope>NUCLEOTIDE SEQUENCE</scope>
</reference>
<gene>
    <name evidence="4" type="primary">mog1</name>
    <name evidence="4" type="ORF">CM83_8158</name>
    <name evidence="5" type="ORF">g.5456</name>
</gene>
<dbReference type="GO" id="GO:0005634">
    <property type="term" value="C:nucleus"/>
    <property type="evidence" value="ECO:0007669"/>
    <property type="project" value="TreeGrafter"/>
</dbReference>
<proteinExistence type="inferred from homology"/>
<organism evidence="4">
    <name type="scientific">Lygus hesperus</name>
    <name type="common">Western plant bug</name>
    <dbReference type="NCBI Taxonomy" id="30085"/>
    <lineage>
        <taxon>Eukaryota</taxon>
        <taxon>Metazoa</taxon>
        <taxon>Ecdysozoa</taxon>
        <taxon>Arthropoda</taxon>
        <taxon>Hexapoda</taxon>
        <taxon>Insecta</taxon>
        <taxon>Pterygota</taxon>
        <taxon>Neoptera</taxon>
        <taxon>Paraneoptera</taxon>
        <taxon>Hemiptera</taxon>
        <taxon>Heteroptera</taxon>
        <taxon>Panheteroptera</taxon>
        <taxon>Cimicomorpha</taxon>
        <taxon>Miridae</taxon>
        <taxon>Mirini</taxon>
        <taxon>Lygus</taxon>
    </lineage>
</organism>
<dbReference type="GO" id="GO:0031267">
    <property type="term" value="F:small GTPase binding"/>
    <property type="evidence" value="ECO:0007669"/>
    <property type="project" value="TreeGrafter"/>
</dbReference>
<dbReference type="PANTHER" id="PTHR15837:SF0">
    <property type="entry name" value="RAN GUANINE NUCLEOTIDE RELEASE FACTOR"/>
    <property type="match status" value="1"/>
</dbReference>
<keyword evidence="3" id="KW-0653">Protein transport</keyword>
<dbReference type="EMBL" id="GBHO01023353">
    <property type="protein sequence ID" value="JAG20251.1"/>
    <property type="molecule type" value="Transcribed_RNA"/>
</dbReference>
<dbReference type="AlphaFoldDB" id="A0A0A9XKS7"/>
<dbReference type="InterPro" id="IPR016123">
    <property type="entry name" value="Mog1/PsbP_a/b/a-sand"/>
</dbReference>
<protein>
    <submittedName>
        <fullName evidence="4">Putative ran guanine nucleotide release factor</fullName>
    </submittedName>
</protein>
<sequence length="197" mass="22162">MEVLGMPFLQIQSDLHTNLVRKELYGGVYSIEIPSHFMDLRQFHYVPNHQEVFMDPVNDQSILVDINERSNVEDSDVGIFYSEQNSIDNEASNHTVVETGVVPIDCISNTLRDKDPTLSAMYVISTMDVQKKSCQQVNIIRVYLLIIRLKQEDTDIVITCNIPTTLDATVRDNGGSILSVADADILAHTVLFSFTVL</sequence>
<evidence type="ECO:0000313" key="5">
    <source>
        <dbReference type="EMBL" id="JAQ11219.1"/>
    </source>
</evidence>
<name>A0A0A9XKS7_LYGHE</name>
<keyword evidence="2" id="KW-0813">Transport</keyword>
<evidence type="ECO:0000256" key="1">
    <source>
        <dbReference type="ARBA" id="ARBA00010307"/>
    </source>
</evidence>
<dbReference type="GO" id="GO:0005085">
    <property type="term" value="F:guanyl-nucleotide exchange factor activity"/>
    <property type="evidence" value="ECO:0007669"/>
    <property type="project" value="TreeGrafter"/>
</dbReference>
<dbReference type="EMBL" id="GDHC01007410">
    <property type="protein sequence ID" value="JAQ11219.1"/>
    <property type="molecule type" value="Transcribed_RNA"/>
</dbReference>
<evidence type="ECO:0000256" key="3">
    <source>
        <dbReference type="ARBA" id="ARBA00022927"/>
    </source>
</evidence>
<dbReference type="SUPFAM" id="SSF55724">
    <property type="entry name" value="Mog1p/PsbP-like"/>
    <property type="match status" value="1"/>
</dbReference>
<reference evidence="4" key="1">
    <citation type="journal article" date="2014" name="PLoS ONE">
        <title>Transcriptome-Based Identification of ABC Transporters in the Western Tarnished Plant Bug Lygus hesperus.</title>
        <authorList>
            <person name="Hull J.J."/>
            <person name="Chaney K."/>
            <person name="Geib S.M."/>
            <person name="Fabrick J.A."/>
            <person name="Brent C.S."/>
            <person name="Walsh D."/>
            <person name="Lavine L.C."/>
        </authorList>
    </citation>
    <scope>NUCLEOTIDE SEQUENCE</scope>
</reference>
<accession>A0A0A9XKS7</accession>